<dbReference type="PANTHER" id="PTHR11067:SF9">
    <property type="entry name" value="INOSINE TRIPHOSPHATE PYROPHOSPHATASE"/>
    <property type="match status" value="1"/>
</dbReference>
<dbReference type="PANTHER" id="PTHR11067">
    <property type="entry name" value="INOSINE TRIPHOSPHATE PYROPHOSPHATASE/HAM1 PROTEIN"/>
    <property type="match status" value="1"/>
</dbReference>
<dbReference type="Proteomes" id="UP000294937">
    <property type="component" value="Unassembled WGS sequence"/>
</dbReference>
<dbReference type="GO" id="GO:0005737">
    <property type="term" value="C:cytoplasm"/>
    <property type="evidence" value="ECO:0007669"/>
    <property type="project" value="TreeGrafter"/>
</dbReference>
<gene>
    <name evidence="3" type="ORF">EDD58_102269</name>
</gene>
<dbReference type="AlphaFoldDB" id="A0A4R3L7E8"/>
<evidence type="ECO:0000256" key="2">
    <source>
        <dbReference type="ARBA" id="ARBA00022801"/>
    </source>
</evidence>
<dbReference type="GO" id="GO:0009143">
    <property type="term" value="P:nucleoside triphosphate catabolic process"/>
    <property type="evidence" value="ECO:0007669"/>
    <property type="project" value="InterPro"/>
</dbReference>
<dbReference type="RefSeq" id="WP_165875797.1">
    <property type="nucleotide sequence ID" value="NZ_SMAG01000002.1"/>
</dbReference>
<dbReference type="GO" id="GO:0047429">
    <property type="term" value="F:nucleoside triphosphate diphosphatase activity"/>
    <property type="evidence" value="ECO:0007669"/>
    <property type="project" value="InterPro"/>
</dbReference>
<organism evidence="3 4">
    <name type="scientific">Hazenella coriacea</name>
    <dbReference type="NCBI Taxonomy" id="1179467"/>
    <lineage>
        <taxon>Bacteria</taxon>
        <taxon>Bacillati</taxon>
        <taxon>Bacillota</taxon>
        <taxon>Bacilli</taxon>
        <taxon>Bacillales</taxon>
        <taxon>Thermoactinomycetaceae</taxon>
        <taxon>Hazenella</taxon>
    </lineage>
</organism>
<evidence type="ECO:0000313" key="4">
    <source>
        <dbReference type="Proteomes" id="UP000294937"/>
    </source>
</evidence>
<sequence>MNIYFATQNQGKIEEANQVLAPLGYEVVGVQVPMVEPDTGTVEEIARTKLQQAMKHGYERIMVDDAGIYFTAYPQFPGVLSKRIFHRLGYRGLEKLLKDESREAWFEGAVSVYWDGHIQTFMGRTYGHLIEPLTSIQDENHSFPYDPAFIPQGDTRVLQQMSLEEKLVYSYRRRALEKMAKWLKKEMIQN</sequence>
<comment type="caution">
    <text evidence="3">The sequence shown here is derived from an EMBL/GenBank/DDBJ whole genome shotgun (WGS) entry which is preliminary data.</text>
</comment>
<reference evidence="3 4" key="1">
    <citation type="submission" date="2019-03" db="EMBL/GenBank/DDBJ databases">
        <title>Genomic Encyclopedia of Type Strains, Phase IV (KMG-IV): sequencing the most valuable type-strain genomes for metagenomic binning, comparative biology and taxonomic classification.</title>
        <authorList>
            <person name="Goeker M."/>
        </authorList>
    </citation>
    <scope>NUCLEOTIDE SEQUENCE [LARGE SCALE GENOMIC DNA]</scope>
    <source>
        <strain evidence="3 4">DSM 45707</strain>
    </source>
</reference>
<dbReference type="EMBL" id="SMAG01000002">
    <property type="protein sequence ID" value="TCS95693.1"/>
    <property type="molecule type" value="Genomic_DNA"/>
</dbReference>
<dbReference type="Gene3D" id="3.90.950.10">
    <property type="match status" value="1"/>
</dbReference>
<dbReference type="Pfam" id="PF01725">
    <property type="entry name" value="Ham1p_like"/>
    <property type="match status" value="1"/>
</dbReference>
<evidence type="ECO:0000256" key="1">
    <source>
        <dbReference type="ARBA" id="ARBA00008023"/>
    </source>
</evidence>
<dbReference type="CDD" id="cd00515">
    <property type="entry name" value="HAM1"/>
    <property type="match status" value="1"/>
</dbReference>
<dbReference type="SUPFAM" id="SSF52972">
    <property type="entry name" value="ITPase-like"/>
    <property type="match status" value="1"/>
</dbReference>
<evidence type="ECO:0000313" key="3">
    <source>
        <dbReference type="EMBL" id="TCS95693.1"/>
    </source>
</evidence>
<keyword evidence="2" id="KW-0378">Hydrolase</keyword>
<dbReference type="InterPro" id="IPR029001">
    <property type="entry name" value="ITPase-like_fam"/>
</dbReference>
<accession>A0A4R3L7E8</accession>
<protein>
    <submittedName>
        <fullName evidence="3">DITPase</fullName>
    </submittedName>
</protein>
<keyword evidence="4" id="KW-1185">Reference proteome</keyword>
<name>A0A4R3L7E8_9BACL</name>
<comment type="similarity">
    <text evidence="1">Belongs to the HAM1 NTPase family.</text>
</comment>
<dbReference type="InterPro" id="IPR002637">
    <property type="entry name" value="RdgB/HAM1"/>
</dbReference>
<proteinExistence type="inferred from homology"/>